<feature type="transmembrane region" description="Helical" evidence="6">
    <location>
        <begin position="35"/>
        <end position="53"/>
    </location>
</feature>
<evidence type="ECO:0000256" key="5">
    <source>
        <dbReference type="ARBA" id="ARBA00023136"/>
    </source>
</evidence>
<keyword evidence="4 6" id="KW-1133">Transmembrane helix</keyword>
<evidence type="ECO:0000256" key="1">
    <source>
        <dbReference type="ARBA" id="ARBA00004651"/>
    </source>
</evidence>
<feature type="transmembrane region" description="Helical" evidence="6">
    <location>
        <begin position="301"/>
        <end position="318"/>
    </location>
</feature>
<evidence type="ECO:0000313" key="8">
    <source>
        <dbReference type="Proteomes" id="UP000766986"/>
    </source>
</evidence>
<reference evidence="7 8" key="1">
    <citation type="journal article" date="2021" name="Sci. Rep.">
        <title>The distribution of antibiotic resistance genes in chicken gut microbiota commensals.</title>
        <authorList>
            <person name="Juricova H."/>
            <person name="Matiasovicova J."/>
            <person name="Kubasova T."/>
            <person name="Cejkova D."/>
            <person name="Rychlik I."/>
        </authorList>
    </citation>
    <scope>NUCLEOTIDE SEQUENCE [LARGE SCALE GENOMIC DNA]</scope>
    <source>
        <strain evidence="7 8">An772</strain>
    </source>
</reference>
<dbReference type="Proteomes" id="UP000766986">
    <property type="component" value="Unassembled WGS sequence"/>
</dbReference>
<organism evidence="7 8">
    <name type="scientific">Mediterranea massiliensis</name>
    <dbReference type="NCBI Taxonomy" id="1841865"/>
    <lineage>
        <taxon>Bacteria</taxon>
        <taxon>Pseudomonadati</taxon>
        <taxon>Bacteroidota</taxon>
        <taxon>Bacteroidia</taxon>
        <taxon>Bacteroidales</taxon>
        <taxon>Bacteroidaceae</taxon>
        <taxon>Mediterranea</taxon>
    </lineage>
</organism>
<comment type="subcellular location">
    <subcellularLocation>
        <location evidence="1">Cell membrane</location>
        <topology evidence="1">Multi-pass membrane protein</topology>
    </subcellularLocation>
</comment>
<evidence type="ECO:0000256" key="6">
    <source>
        <dbReference type="SAM" id="Phobius"/>
    </source>
</evidence>
<feature type="transmembrane region" description="Helical" evidence="6">
    <location>
        <begin position="358"/>
        <end position="377"/>
    </location>
</feature>
<evidence type="ECO:0000256" key="2">
    <source>
        <dbReference type="ARBA" id="ARBA00022475"/>
    </source>
</evidence>
<keyword evidence="3 6" id="KW-0812">Transmembrane</keyword>
<gene>
    <name evidence="7" type="ORF">H7U35_10315</name>
</gene>
<protein>
    <submittedName>
        <fullName evidence="7">LptF/LptG family permease</fullName>
    </submittedName>
</protein>
<comment type="caution">
    <text evidence="7">The sequence shown here is derived from an EMBL/GenBank/DDBJ whole genome shotgun (WGS) entry which is preliminary data.</text>
</comment>
<proteinExistence type="predicted"/>
<evidence type="ECO:0000313" key="7">
    <source>
        <dbReference type="EMBL" id="MBM6735608.1"/>
    </source>
</evidence>
<dbReference type="PANTHER" id="PTHR33529:SF8">
    <property type="entry name" value="PERMEASE, YJGP_YJGQ FAMILY"/>
    <property type="match status" value="1"/>
</dbReference>
<dbReference type="PANTHER" id="PTHR33529">
    <property type="entry name" value="SLR0882 PROTEIN-RELATED"/>
    <property type="match status" value="1"/>
</dbReference>
<keyword evidence="2" id="KW-1003">Cell membrane</keyword>
<name>A0ABS2E1X4_9BACT</name>
<feature type="transmembrane region" description="Helical" evidence="6">
    <location>
        <begin position="126"/>
        <end position="146"/>
    </location>
</feature>
<accession>A0ABS2E1X4</accession>
<dbReference type="EMBL" id="JACLYZ010000023">
    <property type="protein sequence ID" value="MBM6735608.1"/>
    <property type="molecule type" value="Genomic_DNA"/>
</dbReference>
<keyword evidence="8" id="KW-1185">Reference proteome</keyword>
<dbReference type="InterPro" id="IPR005495">
    <property type="entry name" value="LptG/LptF_permease"/>
</dbReference>
<dbReference type="Pfam" id="PF03739">
    <property type="entry name" value="LptF_LptG"/>
    <property type="match status" value="1"/>
</dbReference>
<evidence type="ECO:0000256" key="4">
    <source>
        <dbReference type="ARBA" id="ARBA00022989"/>
    </source>
</evidence>
<evidence type="ECO:0000256" key="3">
    <source>
        <dbReference type="ARBA" id="ARBA00022692"/>
    </source>
</evidence>
<feature type="transmembrane region" description="Helical" evidence="6">
    <location>
        <begin position="330"/>
        <end position="352"/>
    </location>
</feature>
<feature type="transmembrane region" description="Helical" evidence="6">
    <location>
        <begin position="83"/>
        <end position="105"/>
    </location>
</feature>
<keyword evidence="5 6" id="KW-0472">Membrane</keyword>
<sequence length="382" mass="44197">MKKLRSIRIPKLNVSISKLTGGFLRRLDMYIIKKFLGTYVFAIALIISIAVVFDFNEKQDKFMSHDAPWNAIIFDYYMNFIPYFANLFSPLFVFIAVIFFTSKLAENSEIIAMFSTGMSFKRMLRPYMVSAAIIAVATFWLGGYVIPKGSVTRINFEDKYYKPRKANSARNIQLEVDSGVIAYIDRFEDYRKTGYRFSLDKFKDKQLVSHLTARSITYDTTSYHHWIIKDYMIREMDGMKEKITRGERIDTTLFMEPADFLIMKNQQEMLTSPQLSEYIDRQKQRGFANIKEFEIEYHKRIAMSFASFILTLIGVSLSSRKTKGGMGLHLGIGLGLSFSYILFQTIASTFAVNGNVPPMIAVWIPNVMYAFIAFYLYKKAPK</sequence>